<name>X0TGP2_9ZZZZ</name>
<comment type="caution">
    <text evidence="1">The sequence shown here is derived from an EMBL/GenBank/DDBJ whole genome shotgun (WGS) entry which is preliminary data.</text>
</comment>
<feature type="non-terminal residue" evidence="1">
    <location>
        <position position="1"/>
    </location>
</feature>
<reference evidence="1" key="1">
    <citation type="journal article" date="2014" name="Front. Microbiol.">
        <title>High frequency of phylogenetically diverse reductive dehalogenase-homologous genes in deep subseafloor sedimentary metagenomes.</title>
        <authorList>
            <person name="Kawai M."/>
            <person name="Futagami T."/>
            <person name="Toyoda A."/>
            <person name="Takaki Y."/>
            <person name="Nishi S."/>
            <person name="Hori S."/>
            <person name="Arai W."/>
            <person name="Tsubouchi T."/>
            <person name="Morono Y."/>
            <person name="Uchiyama I."/>
            <person name="Ito T."/>
            <person name="Fujiyama A."/>
            <person name="Inagaki F."/>
            <person name="Takami H."/>
        </authorList>
    </citation>
    <scope>NUCLEOTIDE SEQUENCE</scope>
    <source>
        <strain evidence="1">Expedition CK06-06</strain>
    </source>
</reference>
<accession>X0TGP2</accession>
<dbReference type="EMBL" id="BARS01011693">
    <property type="protein sequence ID" value="GAF92718.1"/>
    <property type="molecule type" value="Genomic_DNA"/>
</dbReference>
<evidence type="ECO:0000313" key="1">
    <source>
        <dbReference type="EMBL" id="GAF92718.1"/>
    </source>
</evidence>
<dbReference type="AlphaFoldDB" id="X0TGP2"/>
<organism evidence="1">
    <name type="scientific">marine sediment metagenome</name>
    <dbReference type="NCBI Taxonomy" id="412755"/>
    <lineage>
        <taxon>unclassified sequences</taxon>
        <taxon>metagenomes</taxon>
        <taxon>ecological metagenomes</taxon>
    </lineage>
</organism>
<sequence length="43" mass="4476">IEGPADFAKVAKCSAAISMMGALSTQTMPAMPVTDFFKVVAEI</sequence>
<gene>
    <name evidence="1" type="ORF">S01H1_21170</name>
</gene>
<proteinExistence type="predicted"/>
<protein>
    <submittedName>
        <fullName evidence="1">Uncharacterized protein</fullName>
    </submittedName>
</protein>